<organism evidence="1 2">
    <name type="scientific">Cladosporium halotolerans</name>
    <dbReference type="NCBI Taxonomy" id="1052096"/>
    <lineage>
        <taxon>Eukaryota</taxon>
        <taxon>Fungi</taxon>
        <taxon>Dikarya</taxon>
        <taxon>Ascomycota</taxon>
        <taxon>Pezizomycotina</taxon>
        <taxon>Dothideomycetes</taxon>
        <taxon>Dothideomycetidae</taxon>
        <taxon>Cladosporiales</taxon>
        <taxon>Cladosporiaceae</taxon>
        <taxon>Cladosporium</taxon>
    </lineage>
</organism>
<comment type="caution">
    <text evidence="1">The sequence shown here is derived from an EMBL/GenBank/DDBJ whole genome shotgun (WGS) entry which is preliminary data.</text>
</comment>
<proteinExistence type="predicted"/>
<protein>
    <submittedName>
        <fullName evidence="1">Uncharacterized protein</fullName>
    </submittedName>
</protein>
<dbReference type="Proteomes" id="UP000803884">
    <property type="component" value="Unassembled WGS sequence"/>
</dbReference>
<evidence type="ECO:0000313" key="1">
    <source>
        <dbReference type="EMBL" id="KAL1587500.1"/>
    </source>
</evidence>
<keyword evidence="2" id="KW-1185">Reference proteome</keyword>
<sequence length="410" mass="46344">MLQYQHEYLLPPRGPHNQHVVLSVDSTSQTFIHRDVPIEIGLKHFVDLADFLTQYSVRISIPPQSDLPANAPSCIDVHYFHKESGTRYGVRVRGQFRGTRSPTVDLTNCMNMFDMGYAEVFEPTGRMLGESGRVDDKREFGANPREYLKKLVVLDSRDRLFSETSIRPIQPYTQRNGLGTLGRLPREVRFEIYRLGLSDPWQGYHVLWDRLILLGTGQFSAFSPALLRTSHALAEEVRHQMPNTNRQHGIIVGKEVIAFNFVLESSLRPGDTVCAERVRMPPTNSLFIGVQVPSPRKDTDLALVQYNVKALVGLLNAITIGRHTRIPPIRVSFRTNKESRGWVYFQSDFETLMKPFGKLITIRNPGDNRKPLVIDRPLPAGVDDGRRARLCDEIEASAAPWFGLAGAGND</sequence>
<dbReference type="AlphaFoldDB" id="A0AB34KVX0"/>
<gene>
    <name evidence="1" type="ORF">WHR41_03967</name>
</gene>
<reference evidence="1 2" key="1">
    <citation type="journal article" date="2020" name="Microbiol. Resour. Announc.">
        <title>Draft Genome Sequence of a Cladosporium Species Isolated from the Mesophotic Ascidian Didemnum maculosum.</title>
        <authorList>
            <person name="Gioti A."/>
            <person name="Siaperas R."/>
            <person name="Nikolaivits E."/>
            <person name="Le Goff G."/>
            <person name="Ouazzani J."/>
            <person name="Kotoulas G."/>
            <person name="Topakas E."/>
        </authorList>
    </citation>
    <scope>NUCLEOTIDE SEQUENCE [LARGE SCALE GENOMIC DNA]</scope>
    <source>
        <strain evidence="1 2">TM138-S3</strain>
    </source>
</reference>
<dbReference type="EMBL" id="JAAQHG020000010">
    <property type="protein sequence ID" value="KAL1587500.1"/>
    <property type="molecule type" value="Genomic_DNA"/>
</dbReference>
<dbReference type="RefSeq" id="XP_069230605.1">
    <property type="nucleotide sequence ID" value="XM_069372573.1"/>
</dbReference>
<evidence type="ECO:0000313" key="2">
    <source>
        <dbReference type="Proteomes" id="UP000803884"/>
    </source>
</evidence>
<accession>A0AB34KVX0</accession>
<name>A0AB34KVX0_9PEZI</name>
<dbReference type="GeneID" id="96005411"/>